<accession>A0ABN3M338</accession>
<dbReference type="SUPFAM" id="SSF53474">
    <property type="entry name" value="alpha/beta-Hydrolases"/>
    <property type="match status" value="1"/>
</dbReference>
<sequence>MRGYAPAMPNDRAPSRRTVLLGGAALATTLAPGLAGCSSSGTSGPVLSDGVLPDGFGLEAPRWRMAVPRAARPRGLVVALHGFGGSADDAFDLGFGDAVETSRMALVSVDGGDTYWHARGDGSDTGAMVSDELVPMALAAAGLPASSRATFLGWSMGGFGALLLASDLGRTRVSGVVAASAALWLKGSQTPARAYDGRADFDAHSIFNRVPRLRGIPVRLDCGTSDPFIAANRTLAQRLPGVEAHFTPGGHDDGFWSGNVAAEMAWAAART</sequence>
<comment type="caution">
    <text evidence="1">The sequence shown here is derived from an EMBL/GenBank/DDBJ whole genome shotgun (WGS) entry which is preliminary data.</text>
</comment>
<evidence type="ECO:0000313" key="2">
    <source>
        <dbReference type="Proteomes" id="UP001500730"/>
    </source>
</evidence>
<evidence type="ECO:0000313" key="1">
    <source>
        <dbReference type="EMBL" id="GAA2492900.1"/>
    </source>
</evidence>
<dbReference type="Pfam" id="PF00756">
    <property type="entry name" value="Esterase"/>
    <property type="match status" value="1"/>
</dbReference>
<keyword evidence="1" id="KW-0378">Hydrolase</keyword>
<dbReference type="Proteomes" id="UP001500730">
    <property type="component" value="Unassembled WGS sequence"/>
</dbReference>
<proteinExistence type="predicted"/>
<dbReference type="PANTHER" id="PTHR48098">
    <property type="entry name" value="ENTEROCHELIN ESTERASE-RELATED"/>
    <property type="match status" value="1"/>
</dbReference>
<dbReference type="InterPro" id="IPR000801">
    <property type="entry name" value="Esterase-like"/>
</dbReference>
<reference evidence="1 2" key="1">
    <citation type="journal article" date="2019" name="Int. J. Syst. Evol. Microbiol.">
        <title>The Global Catalogue of Microorganisms (GCM) 10K type strain sequencing project: providing services to taxonomists for standard genome sequencing and annotation.</title>
        <authorList>
            <consortium name="The Broad Institute Genomics Platform"/>
            <consortium name="The Broad Institute Genome Sequencing Center for Infectious Disease"/>
            <person name="Wu L."/>
            <person name="Ma J."/>
        </authorList>
    </citation>
    <scope>NUCLEOTIDE SEQUENCE [LARGE SCALE GENOMIC DNA]</scope>
    <source>
        <strain evidence="1 2">JCM 16259</strain>
    </source>
</reference>
<dbReference type="EMBL" id="BAAARE010000015">
    <property type="protein sequence ID" value="GAA2492900.1"/>
    <property type="molecule type" value="Genomic_DNA"/>
</dbReference>
<name>A0ABN3M338_9MICO</name>
<dbReference type="PANTHER" id="PTHR48098:SF1">
    <property type="entry name" value="DIACYLGLYCEROL ACYLTRANSFERASE_MYCOLYLTRANSFERASE AG85A"/>
    <property type="match status" value="1"/>
</dbReference>
<dbReference type="InterPro" id="IPR050583">
    <property type="entry name" value="Mycobacterial_A85_antigen"/>
</dbReference>
<dbReference type="Gene3D" id="3.40.50.1820">
    <property type="entry name" value="alpha/beta hydrolase"/>
    <property type="match status" value="1"/>
</dbReference>
<dbReference type="InterPro" id="IPR029058">
    <property type="entry name" value="AB_hydrolase_fold"/>
</dbReference>
<organism evidence="1 2">
    <name type="scientific">Terrabacter carboxydivorans</name>
    <dbReference type="NCBI Taxonomy" id="619730"/>
    <lineage>
        <taxon>Bacteria</taxon>
        <taxon>Bacillati</taxon>
        <taxon>Actinomycetota</taxon>
        <taxon>Actinomycetes</taxon>
        <taxon>Micrococcales</taxon>
        <taxon>Intrasporangiaceae</taxon>
        <taxon>Terrabacter</taxon>
    </lineage>
</organism>
<keyword evidence="2" id="KW-1185">Reference proteome</keyword>
<protein>
    <submittedName>
        <fullName evidence="1">Alpha/beta hydrolase</fullName>
    </submittedName>
</protein>
<dbReference type="GO" id="GO:0016787">
    <property type="term" value="F:hydrolase activity"/>
    <property type="evidence" value="ECO:0007669"/>
    <property type="project" value="UniProtKB-KW"/>
</dbReference>
<gene>
    <name evidence="1" type="ORF">GCM10009858_33610</name>
</gene>